<proteinExistence type="predicted"/>
<dbReference type="KEGG" id="tcb:TCARB_0679"/>
<sequence length="45" mass="5173">MIEHSIKSQAYLAIDTEILIKVLKGELKISDWTAIKKELKIKYGL</sequence>
<dbReference type="STRING" id="697581.TCARB_0679"/>
<dbReference type="AlphaFoldDB" id="A0A3G1A6I5"/>
<name>A0A3G1A6I5_9CREN</name>
<evidence type="ECO:0000313" key="2">
    <source>
        <dbReference type="Proteomes" id="UP000266720"/>
    </source>
</evidence>
<dbReference type="EMBL" id="CP007493">
    <property type="protein sequence ID" value="AJB41735.1"/>
    <property type="molecule type" value="Genomic_DNA"/>
</dbReference>
<gene>
    <name evidence="1" type="ORF">TCARB_0679</name>
</gene>
<evidence type="ECO:0000313" key="1">
    <source>
        <dbReference type="EMBL" id="AJB41735.1"/>
    </source>
</evidence>
<accession>A0A3G1A6I5</accession>
<dbReference type="Proteomes" id="UP000266720">
    <property type="component" value="Chromosome"/>
</dbReference>
<reference evidence="2" key="1">
    <citation type="book" date="2010" name="EXTREMOPHILES" publisher="0:0-0">
        <title>Complete genome sequences of ten hyperthermophilic archaea reveal their metabolic capabilities and possible ecological roles.</title>
        <editorList>
            <person name="?"/>
        </editorList>
        <authorList>
            <person name="Ravin N.V."/>
            <person name="Mardanov A.V."/>
            <person name="Bonch-Osmolovskaya E.A."/>
            <person name="Skryabin K.G."/>
        </authorList>
    </citation>
    <scope>NUCLEOTIDE SEQUENCE [LARGE SCALE GENOMIC DNA]</scope>
    <source>
        <strain evidence="2">1505</strain>
    </source>
</reference>
<organism evidence="1 2">
    <name type="scientific">Thermofilum adornatum 1505</name>
    <dbReference type="NCBI Taxonomy" id="697581"/>
    <lineage>
        <taxon>Archaea</taxon>
        <taxon>Thermoproteota</taxon>
        <taxon>Thermoprotei</taxon>
        <taxon>Thermofilales</taxon>
        <taxon>Thermofilaceae</taxon>
        <taxon>Thermofilum</taxon>
    </lineage>
</organism>
<protein>
    <submittedName>
        <fullName evidence="1">Uncharacterized protein</fullName>
    </submittedName>
</protein>